<dbReference type="STRING" id="930992.A0A0D0ANE2"/>
<dbReference type="AlphaFoldDB" id="A0A0D0ANE2"/>
<reference evidence="1 2" key="1">
    <citation type="submission" date="2014-04" db="EMBL/GenBank/DDBJ databases">
        <authorList>
            <consortium name="DOE Joint Genome Institute"/>
            <person name="Kuo A."/>
            <person name="Ruytinx J."/>
            <person name="Rineau F."/>
            <person name="Colpaert J."/>
            <person name="Kohler A."/>
            <person name="Nagy L.G."/>
            <person name="Floudas D."/>
            <person name="Copeland A."/>
            <person name="Barry K.W."/>
            <person name="Cichocki N."/>
            <person name="Veneault-Fourrey C."/>
            <person name="LaButti K."/>
            <person name="Lindquist E.A."/>
            <person name="Lipzen A."/>
            <person name="Lundell T."/>
            <person name="Morin E."/>
            <person name="Murat C."/>
            <person name="Sun H."/>
            <person name="Tunlid A."/>
            <person name="Henrissat B."/>
            <person name="Grigoriev I.V."/>
            <person name="Hibbett D.S."/>
            <person name="Martin F."/>
            <person name="Nordberg H.P."/>
            <person name="Cantor M.N."/>
            <person name="Hua S.X."/>
        </authorList>
    </citation>
    <scope>NUCLEOTIDE SEQUENCE [LARGE SCALE GENOMIC DNA]</scope>
    <source>
        <strain evidence="1 2">UH-Slu-Lm8-n1</strain>
    </source>
</reference>
<protein>
    <submittedName>
        <fullName evidence="1">Uncharacterized protein</fullName>
    </submittedName>
</protein>
<dbReference type="HOGENOM" id="CLU_078867_1_0_1"/>
<evidence type="ECO:0000313" key="1">
    <source>
        <dbReference type="EMBL" id="KIK35812.1"/>
    </source>
</evidence>
<dbReference type="Proteomes" id="UP000054485">
    <property type="component" value="Unassembled WGS sequence"/>
</dbReference>
<keyword evidence="2" id="KW-1185">Reference proteome</keyword>
<proteinExistence type="predicted"/>
<feature type="non-terminal residue" evidence="1">
    <location>
        <position position="201"/>
    </location>
</feature>
<dbReference type="OrthoDB" id="3234349at2759"/>
<dbReference type="EMBL" id="KN835587">
    <property type="protein sequence ID" value="KIK35812.1"/>
    <property type="molecule type" value="Genomic_DNA"/>
</dbReference>
<accession>A0A0D0ANE2</accession>
<reference evidence="2" key="2">
    <citation type="submission" date="2015-01" db="EMBL/GenBank/DDBJ databases">
        <title>Evolutionary Origins and Diversification of the Mycorrhizal Mutualists.</title>
        <authorList>
            <consortium name="DOE Joint Genome Institute"/>
            <consortium name="Mycorrhizal Genomics Consortium"/>
            <person name="Kohler A."/>
            <person name="Kuo A."/>
            <person name="Nagy L.G."/>
            <person name="Floudas D."/>
            <person name="Copeland A."/>
            <person name="Barry K.W."/>
            <person name="Cichocki N."/>
            <person name="Veneault-Fourrey C."/>
            <person name="LaButti K."/>
            <person name="Lindquist E.A."/>
            <person name="Lipzen A."/>
            <person name="Lundell T."/>
            <person name="Morin E."/>
            <person name="Murat C."/>
            <person name="Riley R."/>
            <person name="Ohm R."/>
            <person name="Sun H."/>
            <person name="Tunlid A."/>
            <person name="Henrissat B."/>
            <person name="Grigoriev I.V."/>
            <person name="Hibbett D.S."/>
            <person name="Martin F."/>
        </authorList>
    </citation>
    <scope>NUCLEOTIDE SEQUENCE [LARGE SCALE GENOMIC DNA]</scope>
    <source>
        <strain evidence="2">UH-Slu-Lm8-n1</strain>
    </source>
</reference>
<dbReference type="PANTHER" id="PTHR46579:SF2">
    <property type="entry name" value="C2H2-TYPE DOMAIN-CONTAINING PROTEIN"/>
    <property type="match status" value="1"/>
</dbReference>
<gene>
    <name evidence="1" type="ORF">CY34DRAFT_95451</name>
</gene>
<name>A0A0D0ANE2_9AGAM</name>
<dbReference type="InParanoid" id="A0A0D0ANE2"/>
<sequence length="201" mass="23050">MILYGASKSSGIILMACLNPPLDIRYKPENMYLAGINPSPKQPSLEHLNHYIQPLINDMVDSWERSIKFSKTACFPTGQLTHSAIALAVCDLPATRHLASLAGTSSHFYCSTCNCYHKTMYGRVDFDSWKPRDKDELRKFAEWWRDAVTTSEREKLFKSHGVRYSELWCLSYWDPSRQLVIDPMHCILEGLVQHHSRSLLG</sequence>
<dbReference type="PANTHER" id="PTHR46579">
    <property type="entry name" value="F5/8 TYPE C DOMAIN-CONTAINING PROTEIN-RELATED"/>
    <property type="match status" value="1"/>
</dbReference>
<evidence type="ECO:0000313" key="2">
    <source>
        <dbReference type="Proteomes" id="UP000054485"/>
    </source>
</evidence>
<organism evidence="1 2">
    <name type="scientific">Suillus luteus UH-Slu-Lm8-n1</name>
    <dbReference type="NCBI Taxonomy" id="930992"/>
    <lineage>
        <taxon>Eukaryota</taxon>
        <taxon>Fungi</taxon>
        <taxon>Dikarya</taxon>
        <taxon>Basidiomycota</taxon>
        <taxon>Agaricomycotina</taxon>
        <taxon>Agaricomycetes</taxon>
        <taxon>Agaricomycetidae</taxon>
        <taxon>Boletales</taxon>
        <taxon>Suillineae</taxon>
        <taxon>Suillaceae</taxon>
        <taxon>Suillus</taxon>
    </lineage>
</organism>